<feature type="domain" description="Large ribosomal subunit protein bL12 C-terminal" evidence="1">
    <location>
        <begin position="62"/>
        <end position="89"/>
    </location>
</feature>
<evidence type="ECO:0000313" key="2">
    <source>
        <dbReference type="EMBL" id="VAW71641.1"/>
    </source>
</evidence>
<gene>
    <name evidence="2" type="ORF">MNBD_GAMMA10-539</name>
</gene>
<protein>
    <recommendedName>
        <fullName evidence="1">Large ribosomal subunit protein bL12 C-terminal domain-containing protein</fullName>
    </recommendedName>
</protein>
<sequence length="96" mass="11484">MEMWIYFLVIILFCFAIFNIISAQFRKIREIDTKLNAIIKHLEIKYSPYDNLPIEIDEALKANNRIRAIKIYRKFTGAGLKEAKEFIDKYQVRDTH</sequence>
<accession>A0A3B0XVT5</accession>
<dbReference type="EMBL" id="UOFJ01000613">
    <property type="protein sequence ID" value="VAW71641.1"/>
    <property type="molecule type" value="Genomic_DNA"/>
</dbReference>
<dbReference type="GO" id="GO:0006412">
    <property type="term" value="P:translation"/>
    <property type="evidence" value="ECO:0007669"/>
    <property type="project" value="InterPro"/>
</dbReference>
<evidence type="ECO:0000259" key="1">
    <source>
        <dbReference type="Pfam" id="PF00542"/>
    </source>
</evidence>
<dbReference type="Gene3D" id="3.30.1390.10">
    <property type="match status" value="1"/>
</dbReference>
<dbReference type="InterPro" id="IPR013823">
    <property type="entry name" value="Ribosomal_bL12_C"/>
</dbReference>
<organism evidence="2">
    <name type="scientific">hydrothermal vent metagenome</name>
    <dbReference type="NCBI Taxonomy" id="652676"/>
    <lineage>
        <taxon>unclassified sequences</taxon>
        <taxon>metagenomes</taxon>
        <taxon>ecological metagenomes</taxon>
    </lineage>
</organism>
<dbReference type="AlphaFoldDB" id="A0A3B0XVT5"/>
<dbReference type="Pfam" id="PF00542">
    <property type="entry name" value="Ribosomal_L12"/>
    <property type="match status" value="1"/>
</dbReference>
<dbReference type="SUPFAM" id="SSF54736">
    <property type="entry name" value="ClpS-like"/>
    <property type="match status" value="1"/>
</dbReference>
<name>A0A3B0XVT5_9ZZZZ</name>
<dbReference type="InterPro" id="IPR014719">
    <property type="entry name" value="Ribosomal_bL12_C/ClpS-like"/>
</dbReference>
<dbReference type="GO" id="GO:0003735">
    <property type="term" value="F:structural constituent of ribosome"/>
    <property type="evidence" value="ECO:0007669"/>
    <property type="project" value="InterPro"/>
</dbReference>
<reference evidence="2" key="1">
    <citation type="submission" date="2018-06" db="EMBL/GenBank/DDBJ databases">
        <authorList>
            <person name="Zhirakovskaya E."/>
        </authorList>
    </citation>
    <scope>NUCLEOTIDE SEQUENCE</scope>
</reference>
<proteinExistence type="predicted"/>